<protein>
    <submittedName>
        <fullName evidence="1">NifU family protein</fullName>
    </submittedName>
</protein>
<keyword evidence="2" id="KW-1185">Reference proteome</keyword>
<evidence type="ECO:0000313" key="1">
    <source>
        <dbReference type="EMBL" id="MFD1547581.1"/>
    </source>
</evidence>
<dbReference type="Proteomes" id="UP001597097">
    <property type="component" value="Unassembled WGS sequence"/>
</dbReference>
<evidence type="ECO:0000313" key="2">
    <source>
        <dbReference type="Proteomes" id="UP001597097"/>
    </source>
</evidence>
<sequence>MSLTDRAAAERVARVDALLDSVESLPDPGLTVDALQAMLDLYGEALARILAIGGDALGPALVEDELVAYLLLLHGLHPLEVSVRVEQAVSRVRSRLGGSAVEAVTVADGVARVRLRRGRGGCGGAADPSALLEEAIRNAAPELDRVEIEELGPPPVLITIDALRRPGARTS</sequence>
<comment type="caution">
    <text evidence="1">The sequence shown here is derived from an EMBL/GenBank/DDBJ whole genome shotgun (WGS) entry which is preliminary data.</text>
</comment>
<dbReference type="EMBL" id="JBHUCM010000078">
    <property type="protein sequence ID" value="MFD1547581.1"/>
    <property type="molecule type" value="Genomic_DNA"/>
</dbReference>
<name>A0ABW4GXJ9_9ACTN</name>
<gene>
    <name evidence="1" type="ORF">ACFSJ0_61865</name>
</gene>
<reference evidence="2" key="1">
    <citation type="journal article" date="2019" name="Int. J. Syst. Evol. Microbiol.">
        <title>The Global Catalogue of Microorganisms (GCM) 10K type strain sequencing project: providing services to taxonomists for standard genome sequencing and annotation.</title>
        <authorList>
            <consortium name="The Broad Institute Genomics Platform"/>
            <consortium name="The Broad Institute Genome Sequencing Center for Infectious Disease"/>
            <person name="Wu L."/>
            <person name="Ma J."/>
        </authorList>
    </citation>
    <scope>NUCLEOTIDE SEQUENCE [LARGE SCALE GENOMIC DNA]</scope>
    <source>
        <strain evidence="2">CGMCC 1.15399</strain>
    </source>
</reference>
<proteinExistence type="predicted"/>
<organism evidence="1 2">
    <name type="scientific">Nonomuraea guangzhouensis</name>
    <dbReference type="NCBI Taxonomy" id="1291555"/>
    <lineage>
        <taxon>Bacteria</taxon>
        <taxon>Bacillati</taxon>
        <taxon>Actinomycetota</taxon>
        <taxon>Actinomycetes</taxon>
        <taxon>Streptosporangiales</taxon>
        <taxon>Streptosporangiaceae</taxon>
        <taxon>Nonomuraea</taxon>
    </lineage>
</organism>
<dbReference type="RefSeq" id="WP_219537047.1">
    <property type="nucleotide sequence ID" value="NZ_JAHKRM010000034.1"/>
</dbReference>
<accession>A0ABW4GXJ9</accession>